<dbReference type="InterPro" id="IPR004313">
    <property type="entry name" value="ARD"/>
</dbReference>
<comment type="pathway">
    <text evidence="9">Amino-acid biosynthesis; L-methionine biosynthesis via salvage pathway; L-methionine from S-methyl-5-thio-alpha-D-ribose 1-phosphate: step 5/6.</text>
</comment>
<comment type="caution">
    <text evidence="9">Lacks conserved residue(s) required for the propagation of feature annotation.</text>
</comment>
<dbReference type="AlphaFoldDB" id="U5QES7"/>
<gene>
    <name evidence="9 10" type="primary">mtnD</name>
    <name evidence="10" type="ORF">GKIL_1170</name>
</gene>
<evidence type="ECO:0000256" key="2">
    <source>
        <dbReference type="ARBA" id="ARBA00022596"/>
    </source>
</evidence>
<dbReference type="PATRIC" id="fig|1183438.3.peg.1154"/>
<protein>
    <recommendedName>
        <fullName evidence="9">Acireductone dioxygenase</fullName>
    </recommendedName>
    <alternativeName>
        <fullName evidence="9">1,2-dihydroxy-3-keto-5-methylthiopentene dioxygenase</fullName>
        <shortName evidence="9">DHK-MTPene dioxygenase</shortName>
    </alternativeName>
    <alternativeName>
        <fullName evidence="9">Acireductone dioxygenase (Fe(2+)-requiring)</fullName>
        <shortName evidence="9">ARD'</shortName>
        <shortName evidence="9">Fe-ARD</shortName>
        <ecNumber evidence="9">1.13.11.54</ecNumber>
    </alternativeName>
    <alternativeName>
        <fullName evidence="9">Acireductone dioxygenase (Ni(2+)-requiring)</fullName>
        <shortName evidence="9">ARD</shortName>
        <shortName evidence="9">Ni-ARD</shortName>
        <ecNumber evidence="9">1.13.11.53</ecNumber>
    </alternativeName>
</protein>
<evidence type="ECO:0000256" key="6">
    <source>
        <dbReference type="ARBA" id="ARBA00023002"/>
    </source>
</evidence>
<dbReference type="STRING" id="1183438.GKIL_1170"/>
<dbReference type="InterPro" id="IPR014710">
    <property type="entry name" value="RmlC-like_jellyroll"/>
</dbReference>
<keyword evidence="7 9" id="KW-0408">Iron</keyword>
<feature type="binding site" evidence="9">
    <location>
        <position position="93"/>
    </location>
    <ligand>
        <name>Ni(2+)</name>
        <dbReference type="ChEBI" id="CHEBI:49786"/>
    </ligand>
</feature>
<feature type="binding site" evidence="9">
    <location>
        <position position="95"/>
    </location>
    <ligand>
        <name>Fe(2+)</name>
        <dbReference type="ChEBI" id="CHEBI:29033"/>
    </ligand>
</feature>
<dbReference type="Gene3D" id="2.60.120.10">
    <property type="entry name" value="Jelly Rolls"/>
    <property type="match status" value="1"/>
</dbReference>
<feature type="binding site" evidence="9">
    <location>
        <position position="138"/>
    </location>
    <ligand>
        <name>Ni(2+)</name>
        <dbReference type="ChEBI" id="CHEBI:49786"/>
    </ligand>
</feature>
<feature type="binding site" evidence="9">
    <location>
        <position position="99"/>
    </location>
    <ligand>
        <name>Fe(2+)</name>
        <dbReference type="ChEBI" id="CHEBI:29033"/>
    </ligand>
</feature>
<dbReference type="InterPro" id="IPR023956">
    <property type="entry name" value="ARD_bac"/>
</dbReference>
<comment type="cofactor">
    <cofactor evidence="9">
        <name>Ni(2+)</name>
        <dbReference type="ChEBI" id="CHEBI:49786"/>
    </cofactor>
    <text evidence="9">Binds 1 nickel ion per monomer.</text>
</comment>
<evidence type="ECO:0000256" key="1">
    <source>
        <dbReference type="ARBA" id="ARBA00000428"/>
    </source>
</evidence>
<comment type="catalytic activity">
    <reaction evidence="1 9">
        <text>1,2-dihydroxy-5-(methylsulfanyl)pent-1-en-3-one + O2 = 4-methylsulfanyl-2-oxobutanoate + formate + 2 H(+)</text>
        <dbReference type="Rhea" id="RHEA:24504"/>
        <dbReference type="ChEBI" id="CHEBI:15378"/>
        <dbReference type="ChEBI" id="CHEBI:15379"/>
        <dbReference type="ChEBI" id="CHEBI:15740"/>
        <dbReference type="ChEBI" id="CHEBI:16723"/>
        <dbReference type="ChEBI" id="CHEBI:49252"/>
        <dbReference type="EC" id="1.13.11.54"/>
    </reaction>
</comment>
<proteinExistence type="inferred from homology"/>
<dbReference type="GO" id="GO:0005506">
    <property type="term" value="F:iron ion binding"/>
    <property type="evidence" value="ECO:0007669"/>
    <property type="project" value="UniProtKB-UniRule"/>
</dbReference>
<dbReference type="PANTHER" id="PTHR23418:SF0">
    <property type="entry name" value="ACIREDUCTONE DIOXYGENASE"/>
    <property type="match status" value="1"/>
</dbReference>
<reference evidence="10 11" key="1">
    <citation type="journal article" date="2013" name="PLoS ONE">
        <title>Cultivation and Complete Genome Sequencing of Gloeobacter kilaueensis sp. nov., from a Lava Cave in Kilauea Caldera, Hawai'i.</title>
        <authorList>
            <person name="Saw J.H."/>
            <person name="Schatz M."/>
            <person name="Brown M.V."/>
            <person name="Kunkel D.D."/>
            <person name="Foster J.S."/>
            <person name="Shick H."/>
            <person name="Christensen S."/>
            <person name="Hou S."/>
            <person name="Wan X."/>
            <person name="Donachie S.P."/>
        </authorList>
    </citation>
    <scope>NUCLEOTIDE SEQUENCE [LARGE SCALE GENOMIC DNA]</scope>
    <source>
        <strain evidence="11">JS</strain>
    </source>
</reference>
<evidence type="ECO:0000313" key="10">
    <source>
        <dbReference type="EMBL" id="AGY57416.1"/>
    </source>
</evidence>
<comment type="subunit">
    <text evidence="9">Monomer.</text>
</comment>
<comment type="cofactor">
    <cofactor evidence="9">
        <name>Fe(2+)</name>
        <dbReference type="ChEBI" id="CHEBI:29033"/>
    </cofactor>
    <text evidence="9">Binds 1 Fe(2+) cation per monomer.</text>
</comment>
<dbReference type="Proteomes" id="UP000017396">
    <property type="component" value="Chromosome"/>
</dbReference>
<sequence length="173" mass="19076">MAGLRFEDGSTTRDPARIADALRTVGVQLAYRPINPAASALASRIELEEDEKAQLLASLEHDFALASPQQDLIVLQPQTANLDALTARFESCHTHSDDEVRYIVDGEGCFGFVRPDGVQFELTVEAGDYIAVPAGTEHWFRLTAQKRIKAVRYFSGTAGWVPVYTQTPVRLGR</sequence>
<comment type="catalytic activity">
    <reaction evidence="9">
        <text>1,2-dihydroxy-5-(methylsulfanyl)pent-1-en-3-one + O2 = 3-(methylsulfanyl)propanoate + CO + formate + 2 H(+)</text>
        <dbReference type="Rhea" id="RHEA:14161"/>
        <dbReference type="ChEBI" id="CHEBI:15378"/>
        <dbReference type="ChEBI" id="CHEBI:15379"/>
        <dbReference type="ChEBI" id="CHEBI:15740"/>
        <dbReference type="ChEBI" id="CHEBI:17245"/>
        <dbReference type="ChEBI" id="CHEBI:49016"/>
        <dbReference type="ChEBI" id="CHEBI:49252"/>
        <dbReference type="EC" id="1.13.11.53"/>
    </reaction>
</comment>
<evidence type="ECO:0000256" key="9">
    <source>
        <dbReference type="HAMAP-Rule" id="MF_01682"/>
    </source>
</evidence>
<dbReference type="EC" id="1.13.11.53" evidence="9"/>
<dbReference type="Pfam" id="PF03079">
    <property type="entry name" value="ARD"/>
    <property type="match status" value="1"/>
</dbReference>
<dbReference type="GO" id="GO:0010308">
    <property type="term" value="F:acireductone dioxygenase (Ni2+-requiring) activity"/>
    <property type="evidence" value="ECO:0007669"/>
    <property type="project" value="UniProtKB-UniRule"/>
</dbReference>
<evidence type="ECO:0000313" key="11">
    <source>
        <dbReference type="Proteomes" id="UP000017396"/>
    </source>
</evidence>
<dbReference type="GO" id="GO:0019509">
    <property type="term" value="P:L-methionine salvage from methylthioadenosine"/>
    <property type="evidence" value="ECO:0007669"/>
    <property type="project" value="UniProtKB-UniRule"/>
</dbReference>
<dbReference type="RefSeq" id="WP_023172487.1">
    <property type="nucleotide sequence ID" value="NC_022600.1"/>
</dbReference>
<keyword evidence="6 9" id="KW-0560">Oxidoreductase</keyword>
<feature type="binding site" evidence="9">
    <location>
        <position position="99"/>
    </location>
    <ligand>
        <name>Ni(2+)</name>
        <dbReference type="ChEBI" id="CHEBI:49786"/>
    </ligand>
</feature>
<dbReference type="SUPFAM" id="SSF51182">
    <property type="entry name" value="RmlC-like cupins"/>
    <property type="match status" value="1"/>
</dbReference>
<dbReference type="PANTHER" id="PTHR23418">
    <property type="entry name" value="ACIREDUCTONE DIOXYGENASE"/>
    <property type="match status" value="1"/>
</dbReference>
<comment type="similarity">
    <text evidence="9">Belongs to the acireductone dioxygenase (ARD) family.</text>
</comment>
<dbReference type="HAMAP" id="MF_01682">
    <property type="entry name" value="Salvage_MtnD"/>
    <property type="match status" value="1"/>
</dbReference>
<dbReference type="GO" id="GO:0019284">
    <property type="term" value="P:L-methionine salvage from S-adenosylmethionine"/>
    <property type="evidence" value="ECO:0007669"/>
    <property type="project" value="InterPro"/>
</dbReference>
<accession>U5QES7</accession>
<keyword evidence="8 9" id="KW-0486">Methionine biosynthesis</keyword>
<feature type="binding site" evidence="9">
    <location>
        <position position="93"/>
    </location>
    <ligand>
        <name>Fe(2+)</name>
        <dbReference type="ChEBI" id="CHEBI:29033"/>
    </ligand>
</feature>
<dbReference type="CDD" id="cd02232">
    <property type="entry name" value="cupin_ARD"/>
    <property type="match status" value="1"/>
</dbReference>
<dbReference type="HOGENOM" id="CLU_125400_0_0_3"/>
<feature type="site" description="May play a role in transmitting local conformational changes" evidence="9">
    <location>
        <position position="98"/>
    </location>
</feature>
<feature type="binding site" evidence="9">
    <location>
        <position position="95"/>
    </location>
    <ligand>
        <name>Ni(2+)</name>
        <dbReference type="ChEBI" id="CHEBI:49786"/>
    </ligand>
</feature>
<keyword evidence="5 9" id="KW-0223">Dioxygenase</keyword>
<comment type="function">
    <text evidence="9">Catalyzes 2 different reactions between oxygene and the acireductone 1,2-dihydroxy-3-keto-5-methylthiopentene (DHK-MTPene) depending upon the metal bound in the active site. Fe-containing acireductone dioxygenase (Fe-ARD) produces formate and 2-keto-4-methylthiobutyrate (KMTB), the alpha-ketoacid precursor of methionine in the methionine recycle pathway. Ni-containing acireductone dioxygenase (Ni-ARD) produces methylthiopropionate, carbon monoxide and formate, and does not lie on the methionine recycle pathway.</text>
</comment>
<keyword evidence="4 9" id="KW-0479">Metal-binding</keyword>
<evidence type="ECO:0000256" key="4">
    <source>
        <dbReference type="ARBA" id="ARBA00022723"/>
    </source>
</evidence>
<organism evidence="10 11">
    <name type="scientific">Gloeobacter kilaueensis (strain ATCC BAA-2537 / CCAP 1431/1 / ULC 316 / JS1)</name>
    <dbReference type="NCBI Taxonomy" id="1183438"/>
    <lineage>
        <taxon>Bacteria</taxon>
        <taxon>Bacillati</taxon>
        <taxon>Cyanobacteriota</taxon>
        <taxon>Cyanophyceae</taxon>
        <taxon>Gloeobacterales</taxon>
        <taxon>Gloeobacteraceae</taxon>
        <taxon>Gloeobacter</taxon>
    </lineage>
</organism>
<dbReference type="UniPathway" id="UPA00904">
    <property type="reaction ID" value="UER00878"/>
</dbReference>
<dbReference type="GO" id="GO:0016151">
    <property type="term" value="F:nickel cation binding"/>
    <property type="evidence" value="ECO:0007669"/>
    <property type="project" value="UniProtKB-UniRule"/>
</dbReference>
<evidence type="ECO:0000256" key="5">
    <source>
        <dbReference type="ARBA" id="ARBA00022964"/>
    </source>
</evidence>
<dbReference type="InterPro" id="IPR011051">
    <property type="entry name" value="RmlC_Cupin_sf"/>
</dbReference>
<dbReference type="EC" id="1.13.11.54" evidence="9"/>
<feature type="binding site" evidence="9">
    <location>
        <position position="138"/>
    </location>
    <ligand>
        <name>Fe(2+)</name>
        <dbReference type="ChEBI" id="CHEBI:29033"/>
    </ligand>
</feature>
<evidence type="ECO:0000256" key="3">
    <source>
        <dbReference type="ARBA" id="ARBA00022605"/>
    </source>
</evidence>
<name>U5QES7_GLOK1</name>
<dbReference type="EMBL" id="CP003587">
    <property type="protein sequence ID" value="AGY57416.1"/>
    <property type="molecule type" value="Genomic_DNA"/>
</dbReference>
<keyword evidence="2 9" id="KW-0533">Nickel</keyword>
<keyword evidence="11" id="KW-1185">Reference proteome</keyword>
<dbReference type="GO" id="GO:0010309">
    <property type="term" value="F:acireductone dioxygenase [iron(II)-requiring] activity"/>
    <property type="evidence" value="ECO:0007669"/>
    <property type="project" value="UniProtKB-UniRule"/>
</dbReference>
<dbReference type="OrthoDB" id="9795636at2"/>
<evidence type="ECO:0000256" key="7">
    <source>
        <dbReference type="ARBA" id="ARBA00023004"/>
    </source>
</evidence>
<dbReference type="KEGG" id="glj:GKIL_1170"/>
<dbReference type="eggNOG" id="COG1791">
    <property type="taxonomic scope" value="Bacteria"/>
</dbReference>
<keyword evidence="3 9" id="KW-0028">Amino-acid biosynthesis</keyword>
<feature type="site" description="Important to generate the dianion" evidence="9">
    <location>
        <position position="101"/>
    </location>
</feature>
<evidence type="ECO:0000256" key="8">
    <source>
        <dbReference type="ARBA" id="ARBA00023167"/>
    </source>
</evidence>